<evidence type="ECO:0000259" key="12">
    <source>
        <dbReference type="PROSITE" id="PS51278"/>
    </source>
</evidence>
<accession>A0A1T4RNP9</accession>
<dbReference type="CDD" id="cd01991">
    <property type="entry name" value="Asn_synthase_B_C"/>
    <property type="match status" value="1"/>
</dbReference>
<evidence type="ECO:0000256" key="3">
    <source>
        <dbReference type="ARBA" id="ARBA00012737"/>
    </source>
</evidence>
<dbReference type="RefSeq" id="WP_078666209.1">
    <property type="nucleotide sequence ID" value="NZ_FUXM01000033.1"/>
</dbReference>
<dbReference type="EMBL" id="FUXM01000033">
    <property type="protein sequence ID" value="SKA17563.1"/>
    <property type="molecule type" value="Genomic_DNA"/>
</dbReference>
<evidence type="ECO:0000256" key="8">
    <source>
        <dbReference type="ARBA" id="ARBA00048741"/>
    </source>
</evidence>
<dbReference type="PANTHER" id="PTHR43284">
    <property type="entry name" value="ASPARAGINE SYNTHETASE (GLUTAMINE-HYDROLYZING)"/>
    <property type="match status" value="1"/>
</dbReference>
<feature type="binding site" evidence="10">
    <location>
        <begin position="376"/>
        <end position="377"/>
    </location>
    <ligand>
        <name>ATP</name>
        <dbReference type="ChEBI" id="CHEBI:30616"/>
    </ligand>
</feature>
<dbReference type="OrthoDB" id="9763290at2"/>
<comment type="pathway">
    <text evidence="1">Amino-acid biosynthesis; L-asparagine biosynthesis; L-asparagine from L-aspartate (L-Gln route): step 1/1.</text>
</comment>
<feature type="binding site" evidence="10">
    <location>
        <position position="102"/>
    </location>
    <ligand>
        <name>L-glutamine</name>
        <dbReference type="ChEBI" id="CHEBI:58359"/>
    </ligand>
</feature>
<reference evidence="14" key="1">
    <citation type="submission" date="2017-02" db="EMBL/GenBank/DDBJ databases">
        <authorList>
            <person name="Varghese N."/>
            <person name="Submissions S."/>
        </authorList>
    </citation>
    <scope>NUCLEOTIDE SEQUENCE [LARGE SCALE GENOMIC DNA]</scope>
    <source>
        <strain evidence="14">DSM 16521</strain>
    </source>
</reference>
<dbReference type="CDD" id="cd00712">
    <property type="entry name" value="AsnB"/>
    <property type="match status" value="1"/>
</dbReference>
<evidence type="ECO:0000256" key="6">
    <source>
        <dbReference type="ARBA" id="ARBA00022888"/>
    </source>
</evidence>
<dbReference type="GO" id="GO:0005829">
    <property type="term" value="C:cytosol"/>
    <property type="evidence" value="ECO:0007669"/>
    <property type="project" value="TreeGrafter"/>
</dbReference>
<dbReference type="Gene3D" id="3.40.50.620">
    <property type="entry name" value="HUPs"/>
    <property type="match status" value="1"/>
</dbReference>
<keyword evidence="5 10" id="KW-0067">ATP-binding</keyword>
<proteinExistence type="inferred from homology"/>
<keyword evidence="9" id="KW-0028">Amino-acid biosynthesis</keyword>
<name>A0A1T4RNP9_9FIRM</name>
<keyword evidence="14" id="KW-1185">Reference proteome</keyword>
<dbReference type="InterPro" id="IPR006426">
    <property type="entry name" value="Asn_synth_AEB"/>
</dbReference>
<organism evidence="13 14">
    <name type="scientific">Carboxydocella sporoproducens DSM 16521</name>
    <dbReference type="NCBI Taxonomy" id="1121270"/>
    <lineage>
        <taxon>Bacteria</taxon>
        <taxon>Bacillati</taxon>
        <taxon>Bacillota</taxon>
        <taxon>Clostridia</taxon>
        <taxon>Eubacteriales</taxon>
        <taxon>Clostridiales Family XVI. Incertae Sedis</taxon>
        <taxon>Carboxydocella</taxon>
    </lineage>
</organism>
<evidence type="ECO:0000256" key="10">
    <source>
        <dbReference type="PIRSR" id="PIRSR001589-2"/>
    </source>
</evidence>
<dbReference type="GO" id="GO:0005524">
    <property type="term" value="F:ATP binding"/>
    <property type="evidence" value="ECO:0007669"/>
    <property type="project" value="UniProtKB-KW"/>
</dbReference>
<dbReference type="AlphaFoldDB" id="A0A1T4RNP9"/>
<feature type="binding site" evidence="10">
    <location>
        <position position="263"/>
    </location>
    <ligand>
        <name>ATP</name>
        <dbReference type="ChEBI" id="CHEBI:30616"/>
    </ligand>
</feature>
<sequence>MCGISGWIDWEADLTQSANILQRMGNTLTARGPDEEGYYFSYSAALVHKRLVVIDPTGGKQPMQRLEKGQHFVLVYNGELYNTEEIRSELLAAGYRFFSYSDTEVLLLAFIHWGAACLDKLNGIFAFAVWNETTRTLFLARDHLGVKPLFYYPLASGLLFASEPKSILAHPAVKPVLTAEGLAEIFLIGPARTPGYGVFKGMYELKPGHYLVYSPQGLEVQPYWQLTSFPHQDNLLETSARVRSLFIDAVQRQLISDVPRCTLLSGGLDSTAITAIAARTLTQKGEELQTFSIDYCGNDQYFQPSSFVPDDDNRWIKIASEHYNTSHHRVLLHSEDLYNALIPALTARDYPGMADIDSSLLLFSQEIKKRATVGLSGECADEVFGGYPWFHRPDAIQANTFPWSLNLDLRTKLLKPGLLPKLKPYQYVNERYQAALAEVPRLAGESPEAARLREIAYLSLTRFMPTLLDRKDRMTMAASLEVRVPFCDHRLVQYAWNIPWELKNYGGQAKGILRLALKDLLPESILNRKKSPYPKTHNPGYYQLVRTDLSQILARKTSPLREIVDLDYLSFLLEQDPGRFSYPWFGQLMNLPQLFAYLIQINYWLEHYRIQLEV</sequence>
<dbReference type="InterPro" id="IPR029055">
    <property type="entry name" value="Ntn_hydrolases_N"/>
</dbReference>
<gene>
    <name evidence="13" type="ORF">SAMN02745885_02199</name>
</gene>
<dbReference type="PIRSF" id="PIRSF001589">
    <property type="entry name" value="Asn_synthetase_glu-h"/>
    <property type="match status" value="1"/>
</dbReference>
<dbReference type="GO" id="GO:0006529">
    <property type="term" value="P:asparagine biosynthetic process"/>
    <property type="evidence" value="ECO:0007669"/>
    <property type="project" value="UniProtKB-KW"/>
</dbReference>
<evidence type="ECO:0000256" key="9">
    <source>
        <dbReference type="PIRSR" id="PIRSR001589-1"/>
    </source>
</evidence>
<dbReference type="GO" id="GO:0004066">
    <property type="term" value="F:asparagine synthase (glutamine-hydrolyzing) activity"/>
    <property type="evidence" value="ECO:0007669"/>
    <property type="project" value="UniProtKB-EC"/>
</dbReference>
<dbReference type="Proteomes" id="UP000189933">
    <property type="component" value="Unassembled WGS sequence"/>
</dbReference>
<dbReference type="Pfam" id="PF00733">
    <property type="entry name" value="Asn_synthase"/>
    <property type="match status" value="1"/>
</dbReference>
<evidence type="ECO:0000256" key="11">
    <source>
        <dbReference type="PIRSR" id="PIRSR001589-3"/>
    </source>
</evidence>
<dbReference type="SUPFAM" id="SSF52402">
    <property type="entry name" value="Adenine nucleotide alpha hydrolases-like"/>
    <property type="match status" value="1"/>
</dbReference>
<protein>
    <recommendedName>
        <fullName evidence="3">asparagine synthase (glutamine-hydrolyzing)</fullName>
        <ecNumber evidence="3">6.3.5.4</ecNumber>
    </recommendedName>
</protein>
<dbReference type="InterPro" id="IPR001962">
    <property type="entry name" value="Asn_synthase"/>
</dbReference>
<dbReference type="InterPro" id="IPR017932">
    <property type="entry name" value="GATase_2_dom"/>
</dbReference>
<feature type="binding site" evidence="10">
    <location>
        <position position="293"/>
    </location>
    <ligand>
        <name>ATP</name>
        <dbReference type="ChEBI" id="CHEBI:30616"/>
    </ligand>
</feature>
<dbReference type="InterPro" id="IPR014729">
    <property type="entry name" value="Rossmann-like_a/b/a_fold"/>
</dbReference>
<evidence type="ECO:0000313" key="14">
    <source>
        <dbReference type="Proteomes" id="UP000189933"/>
    </source>
</evidence>
<dbReference type="NCBIfam" id="TIGR01536">
    <property type="entry name" value="asn_synth_AEB"/>
    <property type="match status" value="1"/>
</dbReference>
<dbReference type="PROSITE" id="PS51278">
    <property type="entry name" value="GATASE_TYPE_2"/>
    <property type="match status" value="1"/>
</dbReference>
<feature type="active site" description="For GATase activity" evidence="9">
    <location>
        <position position="2"/>
    </location>
</feature>
<dbReference type="InterPro" id="IPR051786">
    <property type="entry name" value="ASN_synthetase/amidase"/>
</dbReference>
<dbReference type="EC" id="6.3.5.4" evidence="3"/>
<evidence type="ECO:0000256" key="5">
    <source>
        <dbReference type="ARBA" id="ARBA00022840"/>
    </source>
</evidence>
<dbReference type="PANTHER" id="PTHR43284:SF1">
    <property type="entry name" value="ASPARAGINE SYNTHETASE"/>
    <property type="match status" value="1"/>
</dbReference>
<keyword evidence="6 9" id="KW-0061">Asparagine biosynthesis</keyword>
<dbReference type="SUPFAM" id="SSF56235">
    <property type="entry name" value="N-terminal nucleophile aminohydrolases (Ntn hydrolases)"/>
    <property type="match status" value="1"/>
</dbReference>
<evidence type="ECO:0000313" key="13">
    <source>
        <dbReference type="EMBL" id="SKA17563.1"/>
    </source>
</evidence>
<dbReference type="InterPro" id="IPR033738">
    <property type="entry name" value="AsnB_N"/>
</dbReference>
<feature type="domain" description="Glutamine amidotransferase type-2" evidence="12">
    <location>
        <begin position="2"/>
        <end position="216"/>
    </location>
</feature>
<evidence type="ECO:0000256" key="4">
    <source>
        <dbReference type="ARBA" id="ARBA00022741"/>
    </source>
</evidence>
<evidence type="ECO:0000256" key="7">
    <source>
        <dbReference type="ARBA" id="ARBA00022962"/>
    </source>
</evidence>
<keyword evidence="7 9" id="KW-0315">Glutamine amidotransferase</keyword>
<feature type="site" description="Important for beta-aspartyl-AMP intermediate formation" evidence="11">
    <location>
        <position position="378"/>
    </location>
</feature>
<comment type="catalytic activity">
    <reaction evidence="8">
        <text>L-aspartate + L-glutamine + ATP + H2O = L-asparagine + L-glutamate + AMP + diphosphate + H(+)</text>
        <dbReference type="Rhea" id="RHEA:12228"/>
        <dbReference type="ChEBI" id="CHEBI:15377"/>
        <dbReference type="ChEBI" id="CHEBI:15378"/>
        <dbReference type="ChEBI" id="CHEBI:29985"/>
        <dbReference type="ChEBI" id="CHEBI:29991"/>
        <dbReference type="ChEBI" id="CHEBI:30616"/>
        <dbReference type="ChEBI" id="CHEBI:33019"/>
        <dbReference type="ChEBI" id="CHEBI:58048"/>
        <dbReference type="ChEBI" id="CHEBI:58359"/>
        <dbReference type="ChEBI" id="CHEBI:456215"/>
        <dbReference type="EC" id="6.3.5.4"/>
    </reaction>
</comment>
<dbReference type="Pfam" id="PF13537">
    <property type="entry name" value="GATase_7"/>
    <property type="match status" value="1"/>
</dbReference>
<dbReference type="Gene3D" id="3.60.20.10">
    <property type="entry name" value="Glutamine Phosphoribosylpyrophosphate, subunit 1, domain 1"/>
    <property type="match status" value="1"/>
</dbReference>
<comment type="similarity">
    <text evidence="2">Belongs to the asparagine synthetase family.</text>
</comment>
<evidence type="ECO:0000256" key="2">
    <source>
        <dbReference type="ARBA" id="ARBA00005752"/>
    </source>
</evidence>
<keyword evidence="4 10" id="KW-0547">Nucleotide-binding</keyword>
<evidence type="ECO:0000256" key="1">
    <source>
        <dbReference type="ARBA" id="ARBA00005187"/>
    </source>
</evidence>